<accession>A0A318YUE3</accession>
<dbReference type="Proteomes" id="UP000247647">
    <property type="component" value="Unassembled WGS sequence"/>
</dbReference>
<dbReference type="Gene3D" id="3.60.21.10">
    <property type="match status" value="1"/>
</dbReference>
<dbReference type="SUPFAM" id="SSF56300">
    <property type="entry name" value="Metallo-dependent phosphatases"/>
    <property type="match status" value="1"/>
</dbReference>
<gene>
    <name evidence="2" type="ORF">BO87DRAFT_189266</name>
</gene>
<dbReference type="CDD" id="cd07379">
    <property type="entry name" value="MPP_239FB"/>
    <property type="match status" value="1"/>
</dbReference>
<dbReference type="PANTHER" id="PTHR12905:SF16">
    <property type="entry name" value="SER_THR PROTEIN PHOSPHATASE FAMILY PROTEIN (AFU_ORTHOLOGUE AFUA_1G06000)"/>
    <property type="match status" value="1"/>
</dbReference>
<dbReference type="GO" id="GO:0016787">
    <property type="term" value="F:hydrolase activity"/>
    <property type="evidence" value="ECO:0007669"/>
    <property type="project" value="InterPro"/>
</dbReference>
<dbReference type="OrthoDB" id="630188at2759"/>
<dbReference type="EMBL" id="KZ821449">
    <property type="protein sequence ID" value="PYH37924.1"/>
    <property type="molecule type" value="Genomic_DNA"/>
</dbReference>
<dbReference type="GeneID" id="37120931"/>
<organism evidence="2 3">
    <name type="scientific">Aspergillus neoniger (strain CBS 115656)</name>
    <dbReference type="NCBI Taxonomy" id="1448310"/>
    <lineage>
        <taxon>Eukaryota</taxon>
        <taxon>Fungi</taxon>
        <taxon>Dikarya</taxon>
        <taxon>Ascomycota</taxon>
        <taxon>Pezizomycotina</taxon>
        <taxon>Eurotiomycetes</taxon>
        <taxon>Eurotiomycetidae</taxon>
        <taxon>Eurotiales</taxon>
        <taxon>Aspergillaceae</taxon>
        <taxon>Aspergillus</taxon>
        <taxon>Aspergillus subgen. Circumdati</taxon>
    </lineage>
</organism>
<evidence type="ECO:0000313" key="2">
    <source>
        <dbReference type="EMBL" id="PYH37924.1"/>
    </source>
</evidence>
<reference evidence="2" key="1">
    <citation type="submission" date="2016-12" db="EMBL/GenBank/DDBJ databases">
        <title>The genomes of Aspergillus section Nigri reveals drivers in fungal speciation.</title>
        <authorList>
            <consortium name="DOE Joint Genome Institute"/>
            <person name="Vesth T.C."/>
            <person name="Nybo J."/>
            <person name="Theobald S."/>
            <person name="Brandl J."/>
            <person name="Frisvad J.C."/>
            <person name="Nielsen K.F."/>
            <person name="Lyhne E.K."/>
            <person name="Kogle M.E."/>
            <person name="Kuo A."/>
            <person name="Riley R."/>
            <person name="Clum A."/>
            <person name="Nolan M."/>
            <person name="Lipzen A."/>
            <person name="Salamov A."/>
            <person name="Henrissat B."/>
            <person name="Wiebenga A."/>
            <person name="De Vries R.P."/>
            <person name="Grigoriev I.V."/>
            <person name="Mortensen U.H."/>
            <person name="Andersen M.R."/>
            <person name="Baker S.E."/>
        </authorList>
    </citation>
    <scope>NUCLEOTIDE SEQUENCE [LARGE SCALE GENOMIC DNA]</scope>
    <source>
        <strain evidence="2">CBS 115656</strain>
    </source>
</reference>
<dbReference type="InterPro" id="IPR029052">
    <property type="entry name" value="Metallo-depent_PP-like"/>
</dbReference>
<dbReference type="Pfam" id="PF00149">
    <property type="entry name" value="Metallophos"/>
    <property type="match status" value="1"/>
</dbReference>
<keyword evidence="3" id="KW-1185">Reference proteome</keyword>
<dbReference type="InterPro" id="IPR051693">
    <property type="entry name" value="UPF0046_metallophosphoest"/>
</dbReference>
<dbReference type="PANTHER" id="PTHR12905">
    <property type="entry name" value="METALLOPHOSPHOESTERASE"/>
    <property type="match status" value="1"/>
</dbReference>
<dbReference type="AlphaFoldDB" id="A0A318YUE3"/>
<dbReference type="InterPro" id="IPR004843">
    <property type="entry name" value="Calcineurin-like_PHP"/>
</dbReference>
<evidence type="ECO:0000313" key="3">
    <source>
        <dbReference type="Proteomes" id="UP000247647"/>
    </source>
</evidence>
<protein>
    <submittedName>
        <fullName evidence="2">Ser/Thr protein phosphatase family protein</fullName>
    </submittedName>
</protein>
<name>A0A318YUE3_ASPNB</name>
<proteinExistence type="predicted"/>
<dbReference type="RefSeq" id="XP_025483402.1">
    <property type="nucleotide sequence ID" value="XM_025618475.1"/>
</dbReference>
<sequence length="382" mass="41979">MAKSVKMRRKTRFVCISDTHAYTPLEAGFKLPAGDVLIHAGDLTNHGSAAELRKTMSWIATADFEVKIIICGNHDITLDPGFYAEYGSSFHGQHLEDTQKCLEIVTQASPSIVYLRHQSALIRLTRPNGPNTIFKVFGSPYSQSPGIWAYGYESSDAGALWNSIPLDTDITVTHTPPYSHCDSRVEGISVGCTALWGALSKVRPSLAVCGHVHESRGSERVRWYSSQASSSPTVDVQKHKDPVMLPAPGSKKQSLVDLTGKKAPKIDNNYFAGNNLRAPASQLFRSSQKALLLPSFKWPSEGFQGSKADQSTSSFRPLCLEEGHTENEDESNLRRRETCIVNAAIVATSWPHRGGKRFHAPIVVDLELPVWEEEKGGNEPHG</sequence>
<evidence type="ECO:0000259" key="1">
    <source>
        <dbReference type="Pfam" id="PF00149"/>
    </source>
</evidence>
<feature type="domain" description="Calcineurin-like phosphoesterase" evidence="1">
    <location>
        <begin position="12"/>
        <end position="214"/>
    </location>
</feature>